<comment type="caution">
    <text evidence="5">The sequence shown here is derived from an EMBL/GenBank/DDBJ whole genome shotgun (WGS) entry which is preliminary data.</text>
</comment>
<feature type="domain" description="Major facilitator superfamily (MFS) profile" evidence="4">
    <location>
        <begin position="86"/>
        <end position="490"/>
    </location>
</feature>
<dbReference type="Proteomes" id="UP000837801">
    <property type="component" value="Unassembled WGS sequence"/>
</dbReference>
<feature type="transmembrane region" description="Helical" evidence="3">
    <location>
        <begin position="399"/>
        <end position="422"/>
    </location>
</feature>
<dbReference type="InterPro" id="IPR050327">
    <property type="entry name" value="Proton-linked_MCT"/>
</dbReference>
<evidence type="ECO:0000256" key="2">
    <source>
        <dbReference type="ARBA" id="ARBA00006727"/>
    </source>
</evidence>
<reference evidence="5" key="1">
    <citation type="submission" date="2022-03" db="EMBL/GenBank/DDBJ databases">
        <authorList>
            <person name="Legras J.-L."/>
            <person name="Devillers H."/>
            <person name="Grondin C."/>
        </authorList>
    </citation>
    <scope>NUCLEOTIDE SEQUENCE</scope>
    <source>
        <strain evidence="5">CLIB 1423</strain>
    </source>
</reference>
<dbReference type="InterPro" id="IPR011701">
    <property type="entry name" value="MFS"/>
</dbReference>
<comment type="subcellular location">
    <subcellularLocation>
        <location evidence="1">Membrane</location>
        <topology evidence="1">Multi-pass membrane protein</topology>
    </subcellularLocation>
</comment>
<accession>A0A9P0QQ03</accession>
<organism evidence="5 6">
    <name type="scientific">[Candida] railenensis</name>
    <dbReference type="NCBI Taxonomy" id="45579"/>
    <lineage>
        <taxon>Eukaryota</taxon>
        <taxon>Fungi</taxon>
        <taxon>Dikarya</taxon>
        <taxon>Ascomycota</taxon>
        <taxon>Saccharomycotina</taxon>
        <taxon>Pichiomycetes</taxon>
        <taxon>Debaryomycetaceae</taxon>
        <taxon>Kurtzmaniella</taxon>
    </lineage>
</organism>
<name>A0A9P0QQ03_9ASCO</name>
<feature type="transmembrane region" description="Helical" evidence="3">
    <location>
        <begin position="372"/>
        <end position="393"/>
    </location>
</feature>
<dbReference type="CDD" id="cd17352">
    <property type="entry name" value="MFS_MCT_SLC16"/>
    <property type="match status" value="1"/>
</dbReference>
<dbReference type="InterPro" id="IPR036259">
    <property type="entry name" value="MFS_trans_sf"/>
</dbReference>
<evidence type="ECO:0000256" key="1">
    <source>
        <dbReference type="ARBA" id="ARBA00004141"/>
    </source>
</evidence>
<dbReference type="EMBL" id="CAKXYY010000007">
    <property type="protein sequence ID" value="CAH2352742.1"/>
    <property type="molecule type" value="Genomic_DNA"/>
</dbReference>
<dbReference type="SUPFAM" id="SSF103473">
    <property type="entry name" value="MFS general substrate transporter"/>
    <property type="match status" value="1"/>
</dbReference>
<dbReference type="OrthoDB" id="6509908at2759"/>
<feature type="transmembrane region" description="Helical" evidence="3">
    <location>
        <begin position="157"/>
        <end position="174"/>
    </location>
</feature>
<feature type="transmembrane region" description="Helical" evidence="3">
    <location>
        <begin position="217"/>
        <end position="240"/>
    </location>
</feature>
<feature type="transmembrane region" description="Helical" evidence="3">
    <location>
        <begin position="468"/>
        <end position="486"/>
    </location>
</feature>
<dbReference type="AlphaFoldDB" id="A0A9P0QQ03"/>
<dbReference type="PROSITE" id="PS50850">
    <property type="entry name" value="MFS"/>
    <property type="match status" value="1"/>
</dbReference>
<comment type="similarity">
    <text evidence="2">Belongs to the major facilitator superfamily. Monocarboxylate porter (TC 2.A.1.13) family.</text>
</comment>
<dbReference type="Gene3D" id="1.20.1250.20">
    <property type="entry name" value="MFS general substrate transporter like domains"/>
    <property type="match status" value="1"/>
</dbReference>
<evidence type="ECO:0000259" key="4">
    <source>
        <dbReference type="PROSITE" id="PS50850"/>
    </source>
</evidence>
<sequence length="498" mass="54396">MSGMSRRSSRQESISLNTLDGLSEISGLSSQHTISLHTLDEMSVHESGLRSRRGTTVLSTPKVDISLNLMYQSEKNPEEFPDGGTEAYIVVLGSFIGLIIDFGIANSLGAIESYVSSNQLKDVSQTSVSWIFSLHLGVMYFGGVFFGSVFDRFGARPPMIVGTLLMCLGLLFTAESTKVYQFILSFGVLTALGTSLGMQPLIGVLSHWFLRKRGMACSLATIGGLVGSAVFAIMLQNLYVSIGFKWAIRVLTLIGFICMATSTLLIKERTFEKSEDEGEVNKTTMQKLKLFGQFFREALDFSMVKDIKFVLLTTSVALSELISMSTLTYLSSFAIFYGVDEKQAYLLITIINACGIPSRLASGYLADKYGRFNVMIVTSIFVTISIFGLWLPAKGNVAVLYAFGVLFGISTSAVISLIPACCGQICSSDNFGKVYGTLYFFLAFSTLLGMYLSSLVVGTGKDLNYMNLVYYEGALSIGSTITWILARCSSVGWKWAKF</sequence>
<dbReference type="Pfam" id="PF07690">
    <property type="entry name" value="MFS_1"/>
    <property type="match status" value="1"/>
</dbReference>
<dbReference type="GO" id="GO:0022857">
    <property type="term" value="F:transmembrane transporter activity"/>
    <property type="evidence" value="ECO:0007669"/>
    <property type="project" value="InterPro"/>
</dbReference>
<keyword evidence="6" id="KW-1185">Reference proteome</keyword>
<dbReference type="InterPro" id="IPR020846">
    <property type="entry name" value="MFS_dom"/>
</dbReference>
<gene>
    <name evidence="5" type="ORF">CLIB1423_07S06568</name>
</gene>
<feature type="transmembrane region" description="Helical" evidence="3">
    <location>
        <begin position="128"/>
        <end position="150"/>
    </location>
</feature>
<keyword evidence="3" id="KW-0812">Transmembrane</keyword>
<evidence type="ECO:0000256" key="3">
    <source>
        <dbReference type="SAM" id="Phobius"/>
    </source>
</evidence>
<feature type="transmembrane region" description="Helical" evidence="3">
    <location>
        <begin position="246"/>
        <end position="266"/>
    </location>
</feature>
<dbReference type="PANTHER" id="PTHR11360:SF177">
    <property type="entry name" value="RIBOFLAVIN TRANSPORTER MCH5"/>
    <property type="match status" value="1"/>
</dbReference>
<feature type="transmembrane region" description="Helical" evidence="3">
    <location>
        <begin position="434"/>
        <end position="456"/>
    </location>
</feature>
<proteinExistence type="inferred from homology"/>
<feature type="transmembrane region" description="Helical" evidence="3">
    <location>
        <begin position="180"/>
        <end position="205"/>
    </location>
</feature>
<feature type="transmembrane region" description="Helical" evidence="3">
    <location>
        <begin position="87"/>
        <end position="108"/>
    </location>
</feature>
<protein>
    <submittedName>
        <fullName evidence="5">Probable transporter Mch4p</fullName>
    </submittedName>
</protein>
<dbReference type="GO" id="GO:0016020">
    <property type="term" value="C:membrane"/>
    <property type="evidence" value="ECO:0007669"/>
    <property type="project" value="UniProtKB-SubCell"/>
</dbReference>
<evidence type="ECO:0000313" key="5">
    <source>
        <dbReference type="EMBL" id="CAH2352742.1"/>
    </source>
</evidence>
<dbReference type="PANTHER" id="PTHR11360">
    <property type="entry name" value="MONOCARBOXYLATE TRANSPORTER"/>
    <property type="match status" value="1"/>
</dbReference>
<feature type="transmembrane region" description="Helical" evidence="3">
    <location>
        <begin position="309"/>
        <end position="337"/>
    </location>
</feature>
<keyword evidence="3" id="KW-0472">Membrane</keyword>
<evidence type="ECO:0000313" key="6">
    <source>
        <dbReference type="Proteomes" id="UP000837801"/>
    </source>
</evidence>
<dbReference type="GO" id="GO:0032218">
    <property type="term" value="P:riboflavin transport"/>
    <property type="evidence" value="ECO:0007669"/>
    <property type="project" value="TreeGrafter"/>
</dbReference>
<keyword evidence="3" id="KW-1133">Transmembrane helix</keyword>